<dbReference type="GO" id="GO:0003723">
    <property type="term" value="F:RNA binding"/>
    <property type="evidence" value="ECO:0007669"/>
    <property type="project" value="UniProtKB-KW"/>
</dbReference>
<dbReference type="CDD" id="cd02869">
    <property type="entry name" value="PseudoU_synth_RluA_like"/>
    <property type="match status" value="1"/>
</dbReference>
<protein>
    <submittedName>
        <fullName evidence="5">RluA family pseudouridine synthase</fullName>
    </submittedName>
</protein>
<evidence type="ECO:0000256" key="2">
    <source>
        <dbReference type="ARBA" id="ARBA00023235"/>
    </source>
</evidence>
<organism evidence="5 6">
    <name type="scientific">Candidatus Pullibacteroides excrementavium</name>
    <dbReference type="NCBI Taxonomy" id="2840905"/>
    <lineage>
        <taxon>Bacteria</taxon>
        <taxon>Pseudomonadati</taxon>
        <taxon>Bacteroidota</taxon>
        <taxon>Bacteroidia</taxon>
        <taxon>Bacteroidales</taxon>
        <taxon>Candidatus Pullibacteroides</taxon>
    </lineage>
</organism>
<dbReference type="InterPro" id="IPR006145">
    <property type="entry name" value="PsdUridine_synth_RsuA/RluA"/>
</dbReference>
<comment type="similarity">
    <text evidence="1">Belongs to the pseudouridine synthase RluA family.</text>
</comment>
<dbReference type="AlphaFoldDB" id="A0A9D9DS11"/>
<evidence type="ECO:0000256" key="3">
    <source>
        <dbReference type="PROSITE-ProRule" id="PRU00182"/>
    </source>
</evidence>
<evidence type="ECO:0000256" key="1">
    <source>
        <dbReference type="ARBA" id="ARBA00010876"/>
    </source>
</evidence>
<dbReference type="Pfam" id="PF00849">
    <property type="entry name" value="PseudoU_synth_2"/>
    <property type="match status" value="1"/>
</dbReference>
<dbReference type="InterPro" id="IPR006224">
    <property type="entry name" value="PsdUridine_synth_RluA-like_CS"/>
</dbReference>
<feature type="domain" description="Pseudouridine synthase RsuA/RluA-like" evidence="4">
    <location>
        <begin position="88"/>
        <end position="277"/>
    </location>
</feature>
<dbReference type="Proteomes" id="UP000823612">
    <property type="component" value="Unassembled WGS sequence"/>
</dbReference>
<evidence type="ECO:0000313" key="5">
    <source>
        <dbReference type="EMBL" id="MBO8431880.1"/>
    </source>
</evidence>
<dbReference type="GO" id="GO:0009982">
    <property type="term" value="F:pseudouridine synthase activity"/>
    <property type="evidence" value="ECO:0007669"/>
    <property type="project" value="InterPro"/>
</dbReference>
<dbReference type="InterPro" id="IPR020103">
    <property type="entry name" value="PsdUridine_synth_cat_dom_sf"/>
</dbReference>
<evidence type="ECO:0000313" key="6">
    <source>
        <dbReference type="Proteomes" id="UP000823612"/>
    </source>
</evidence>
<dbReference type="GO" id="GO:0006396">
    <property type="term" value="P:RNA processing"/>
    <property type="evidence" value="ECO:0007669"/>
    <property type="project" value="UniProtKB-ARBA"/>
</dbReference>
<comment type="caution">
    <text evidence="5">The sequence shown here is derived from an EMBL/GenBank/DDBJ whole genome shotgun (WGS) entry which is preliminary data.</text>
</comment>
<dbReference type="InterPro" id="IPR050188">
    <property type="entry name" value="RluA_PseudoU_synthase"/>
</dbReference>
<evidence type="ECO:0000259" key="4">
    <source>
        <dbReference type="Pfam" id="PF00849"/>
    </source>
</evidence>
<name>A0A9D9DS11_9BACT</name>
<dbReference type="CDD" id="cd00165">
    <property type="entry name" value="S4"/>
    <property type="match status" value="1"/>
</dbReference>
<reference evidence="5" key="2">
    <citation type="journal article" date="2021" name="PeerJ">
        <title>Extensive microbial diversity within the chicken gut microbiome revealed by metagenomics and culture.</title>
        <authorList>
            <person name="Gilroy R."/>
            <person name="Ravi A."/>
            <person name="Getino M."/>
            <person name="Pursley I."/>
            <person name="Horton D.L."/>
            <person name="Alikhan N.F."/>
            <person name="Baker D."/>
            <person name="Gharbi K."/>
            <person name="Hall N."/>
            <person name="Watson M."/>
            <person name="Adriaenssens E.M."/>
            <person name="Foster-Nyarko E."/>
            <person name="Jarju S."/>
            <person name="Secka A."/>
            <person name="Antonio M."/>
            <person name="Oren A."/>
            <person name="Chaudhuri R.R."/>
            <person name="La Ragione R."/>
            <person name="Hildebrand F."/>
            <person name="Pallen M.J."/>
        </authorList>
    </citation>
    <scope>NUCLEOTIDE SEQUENCE</scope>
    <source>
        <strain evidence="5">2889</strain>
    </source>
</reference>
<dbReference type="PANTHER" id="PTHR21600">
    <property type="entry name" value="MITOCHONDRIAL RNA PSEUDOURIDINE SYNTHASE"/>
    <property type="match status" value="1"/>
</dbReference>
<dbReference type="PROSITE" id="PS50889">
    <property type="entry name" value="S4"/>
    <property type="match status" value="1"/>
</dbReference>
<proteinExistence type="inferred from homology"/>
<dbReference type="GO" id="GO:0140098">
    <property type="term" value="F:catalytic activity, acting on RNA"/>
    <property type="evidence" value="ECO:0007669"/>
    <property type="project" value="UniProtKB-ARBA"/>
</dbReference>
<dbReference type="EMBL" id="JADIMZ010000015">
    <property type="protein sequence ID" value="MBO8431880.1"/>
    <property type="molecule type" value="Genomic_DNA"/>
</dbReference>
<keyword evidence="2" id="KW-0413">Isomerase</keyword>
<dbReference type="InterPro" id="IPR036986">
    <property type="entry name" value="S4_RNA-bd_sf"/>
</dbReference>
<sequence>MRIDVKRQATLIEVLHSAFPEASRTHLKKMIRYGCIRVPECVTMPGGIVRQAEYLVKAGWHVEVKKYQEREAKRDRPPFKILFEDDSILAVYKPAGILSSGRTTEKIRSMFGMVNSYLQKSTRGMQRAYTVHRLDREVSGILLFAKSEEAKFFLQDHWTEVDKYYYALVHGMPPARSGTVQSWLKENARQVVYSVRNEVPGAKWAITHYRYLESFSWNGERVDAASRKGGERRNVDSGKDVAEGKVLSGQDSPSVLFSLLQIKLETGRKNQIRVHLSDMGCPIVGDRKYGSDDKVKRTIRLLAYSISFPHPVQQRRVHVEIPMPDGFVHIGSSNEY</sequence>
<reference evidence="5" key="1">
    <citation type="submission" date="2020-10" db="EMBL/GenBank/DDBJ databases">
        <authorList>
            <person name="Gilroy R."/>
        </authorList>
    </citation>
    <scope>NUCLEOTIDE SEQUENCE</scope>
    <source>
        <strain evidence="5">2889</strain>
    </source>
</reference>
<dbReference type="SUPFAM" id="SSF55120">
    <property type="entry name" value="Pseudouridine synthase"/>
    <property type="match status" value="1"/>
</dbReference>
<dbReference type="GO" id="GO:0001522">
    <property type="term" value="P:pseudouridine synthesis"/>
    <property type="evidence" value="ECO:0007669"/>
    <property type="project" value="InterPro"/>
</dbReference>
<accession>A0A9D9DS11</accession>
<dbReference type="Gene3D" id="3.10.290.10">
    <property type="entry name" value="RNA-binding S4 domain"/>
    <property type="match status" value="1"/>
</dbReference>
<dbReference type="PROSITE" id="PS01129">
    <property type="entry name" value="PSI_RLU"/>
    <property type="match status" value="1"/>
</dbReference>
<dbReference type="Gene3D" id="3.30.2350.10">
    <property type="entry name" value="Pseudouridine synthase"/>
    <property type="match status" value="1"/>
</dbReference>
<keyword evidence="3" id="KW-0694">RNA-binding</keyword>
<gene>
    <name evidence="5" type="ORF">IAB08_01110</name>
</gene>